<evidence type="ECO:0000256" key="2">
    <source>
        <dbReference type="ARBA" id="ARBA00023125"/>
    </source>
</evidence>
<dbReference type="InterPro" id="IPR000792">
    <property type="entry name" value="Tscrpt_reg_LuxR_C"/>
</dbReference>
<dbReference type="SUPFAM" id="SSF52172">
    <property type="entry name" value="CheY-like"/>
    <property type="match status" value="2"/>
</dbReference>
<dbReference type="SUPFAM" id="SSF46894">
    <property type="entry name" value="C-terminal effector domain of the bipartite response regulators"/>
    <property type="match status" value="1"/>
</dbReference>
<dbReference type="PRINTS" id="PR00038">
    <property type="entry name" value="HTHLUXR"/>
</dbReference>
<dbReference type="InterPro" id="IPR016032">
    <property type="entry name" value="Sig_transdc_resp-reg_C-effctor"/>
</dbReference>
<keyword evidence="4" id="KW-0597">Phosphoprotein</keyword>
<accession>A0A8H9HRM0</accession>
<dbReference type="GO" id="GO:0006355">
    <property type="term" value="P:regulation of DNA-templated transcription"/>
    <property type="evidence" value="ECO:0007669"/>
    <property type="project" value="InterPro"/>
</dbReference>
<evidence type="ECO:0000256" key="1">
    <source>
        <dbReference type="ARBA" id="ARBA00023015"/>
    </source>
</evidence>
<keyword evidence="1" id="KW-0805">Transcription regulation</keyword>
<evidence type="ECO:0000313" key="9">
    <source>
        <dbReference type="Proteomes" id="UP000610124"/>
    </source>
</evidence>
<proteinExistence type="predicted"/>
<feature type="region of interest" description="Disordered" evidence="5">
    <location>
        <begin position="107"/>
        <end position="154"/>
    </location>
</feature>
<evidence type="ECO:0000259" key="7">
    <source>
        <dbReference type="PROSITE" id="PS50110"/>
    </source>
</evidence>
<gene>
    <name evidence="8" type="ORF">GCM10010502_40060</name>
</gene>
<evidence type="ECO:0000256" key="3">
    <source>
        <dbReference type="ARBA" id="ARBA00023163"/>
    </source>
</evidence>
<evidence type="ECO:0000256" key="4">
    <source>
        <dbReference type="PROSITE-ProRule" id="PRU00169"/>
    </source>
</evidence>
<reference evidence="8" key="2">
    <citation type="submission" date="2020-09" db="EMBL/GenBank/DDBJ databases">
        <authorList>
            <person name="Sun Q."/>
            <person name="Ohkuma M."/>
        </authorList>
    </citation>
    <scope>NUCLEOTIDE SEQUENCE</scope>
    <source>
        <strain evidence="8">JCM 4434</strain>
    </source>
</reference>
<dbReference type="PANTHER" id="PTHR44688">
    <property type="entry name" value="DNA-BINDING TRANSCRIPTIONAL ACTIVATOR DEVR_DOSR"/>
    <property type="match status" value="1"/>
</dbReference>
<dbReference type="SMART" id="SM00421">
    <property type="entry name" value="HTH_LUXR"/>
    <property type="match status" value="1"/>
</dbReference>
<dbReference type="InterPro" id="IPR011006">
    <property type="entry name" value="CheY-like_superfamily"/>
</dbReference>
<dbReference type="InterPro" id="IPR001789">
    <property type="entry name" value="Sig_transdc_resp-reg_receiver"/>
</dbReference>
<dbReference type="EMBL" id="BMUB01000008">
    <property type="protein sequence ID" value="GGU83898.1"/>
    <property type="molecule type" value="Genomic_DNA"/>
</dbReference>
<dbReference type="PANTHER" id="PTHR44688:SF16">
    <property type="entry name" value="DNA-BINDING TRANSCRIPTIONAL ACTIVATOR DEVR_DOSR"/>
    <property type="match status" value="1"/>
</dbReference>
<dbReference type="Proteomes" id="UP000610124">
    <property type="component" value="Unassembled WGS sequence"/>
</dbReference>
<dbReference type="PROSITE" id="PS50110">
    <property type="entry name" value="RESPONSE_REGULATORY"/>
    <property type="match status" value="1"/>
</dbReference>
<dbReference type="GO" id="GO:0003677">
    <property type="term" value="F:DNA binding"/>
    <property type="evidence" value="ECO:0007669"/>
    <property type="project" value="UniProtKB-KW"/>
</dbReference>
<dbReference type="Gene3D" id="3.40.50.2300">
    <property type="match status" value="2"/>
</dbReference>
<evidence type="ECO:0000259" key="6">
    <source>
        <dbReference type="PROSITE" id="PS50043"/>
    </source>
</evidence>
<dbReference type="Pfam" id="PF00196">
    <property type="entry name" value="GerE"/>
    <property type="match status" value="1"/>
</dbReference>
<sequence length="372" mass="38665">MGAGALSAAPATGGRAERRVRNADAGPVPAPGLGRSEQGVVTMGRIRVLVVDDHRIFAEALAAALAAEPDVEVGAAGSAAAAERALERAAAEGRAYDVALIDADLGGEAAGPGARARPGGEPAEEARRRPPPTVPPPAVPLSAVPPPRRPGAVSAVPGAVARSAEQVRAEQLRAEQARADQLRTDQLRADQARAEQLRPAAPQPDGITLLGRLRRAHPGLRAVVLATVDDPHRAARALHAGATGWVAKESSLARLLAVVRGVLRDETHLPPALLTGVIRELTTARRDRTESERLVDTLTPREKQILRCMVAGLGRQAVAERLYLSPHTVRTHMQNVLGKLGVHSTLAAVAVARRAGVSPAEPVVPPSIASAP</sequence>
<feature type="region of interest" description="Disordered" evidence="5">
    <location>
        <begin position="1"/>
        <end position="36"/>
    </location>
</feature>
<comment type="caution">
    <text evidence="8">The sequence shown here is derived from an EMBL/GenBank/DDBJ whole genome shotgun (WGS) entry which is preliminary data.</text>
</comment>
<feature type="domain" description="Response regulatory" evidence="7">
    <location>
        <begin position="47"/>
        <end position="263"/>
    </location>
</feature>
<dbReference type="PROSITE" id="PS50043">
    <property type="entry name" value="HTH_LUXR_2"/>
    <property type="match status" value="1"/>
</dbReference>
<evidence type="ECO:0008006" key="10">
    <source>
        <dbReference type="Google" id="ProtNLM"/>
    </source>
</evidence>
<evidence type="ECO:0000256" key="5">
    <source>
        <dbReference type="SAM" id="MobiDB-lite"/>
    </source>
</evidence>
<protein>
    <recommendedName>
        <fullName evidence="10">DNA-binding response regulator</fullName>
    </recommendedName>
</protein>
<keyword evidence="2" id="KW-0238">DNA-binding</keyword>
<keyword evidence="3" id="KW-0804">Transcription</keyword>
<dbReference type="AlphaFoldDB" id="A0A8H9HRM0"/>
<evidence type="ECO:0000313" key="8">
    <source>
        <dbReference type="EMBL" id="GGU83898.1"/>
    </source>
</evidence>
<feature type="compositionally biased region" description="Pro residues" evidence="5">
    <location>
        <begin position="131"/>
        <end position="149"/>
    </location>
</feature>
<feature type="domain" description="HTH luxR-type" evidence="6">
    <location>
        <begin position="291"/>
        <end position="356"/>
    </location>
</feature>
<feature type="modified residue" description="4-aspartylphosphate" evidence="4">
    <location>
        <position position="102"/>
    </location>
</feature>
<feature type="compositionally biased region" description="Low complexity" evidence="5">
    <location>
        <begin position="111"/>
        <end position="121"/>
    </location>
</feature>
<dbReference type="CDD" id="cd06170">
    <property type="entry name" value="LuxR_C_like"/>
    <property type="match status" value="1"/>
</dbReference>
<dbReference type="SMART" id="SM00448">
    <property type="entry name" value="REC"/>
    <property type="match status" value="1"/>
</dbReference>
<dbReference type="GO" id="GO:0000160">
    <property type="term" value="P:phosphorelay signal transduction system"/>
    <property type="evidence" value="ECO:0007669"/>
    <property type="project" value="InterPro"/>
</dbReference>
<organism evidence="8 9">
    <name type="scientific">Kitasatospora aureofaciens</name>
    <name type="common">Streptomyces aureofaciens</name>
    <dbReference type="NCBI Taxonomy" id="1894"/>
    <lineage>
        <taxon>Bacteria</taxon>
        <taxon>Bacillati</taxon>
        <taxon>Actinomycetota</taxon>
        <taxon>Actinomycetes</taxon>
        <taxon>Kitasatosporales</taxon>
        <taxon>Streptomycetaceae</taxon>
        <taxon>Kitasatospora</taxon>
    </lineage>
</organism>
<reference evidence="8" key="1">
    <citation type="journal article" date="2014" name="Int. J. Syst. Evol. Microbiol.">
        <title>Complete genome sequence of Corynebacterium casei LMG S-19264T (=DSM 44701T), isolated from a smear-ripened cheese.</title>
        <authorList>
            <consortium name="US DOE Joint Genome Institute (JGI-PGF)"/>
            <person name="Walter F."/>
            <person name="Albersmeier A."/>
            <person name="Kalinowski J."/>
            <person name="Ruckert C."/>
        </authorList>
    </citation>
    <scope>NUCLEOTIDE SEQUENCE</scope>
    <source>
        <strain evidence="8">JCM 4434</strain>
    </source>
</reference>
<name>A0A8H9HRM0_KITAU</name>